<dbReference type="OrthoDB" id="10055806at2759"/>
<dbReference type="GO" id="GO:0050852">
    <property type="term" value="P:T cell receptor signaling pathway"/>
    <property type="evidence" value="ECO:0007669"/>
    <property type="project" value="TreeGrafter"/>
</dbReference>
<feature type="region of interest" description="Disordered" evidence="7">
    <location>
        <begin position="137"/>
        <end position="173"/>
    </location>
</feature>
<dbReference type="Proteomes" id="UP000283210">
    <property type="component" value="Chromosome 18"/>
</dbReference>
<feature type="compositionally biased region" description="Polar residues" evidence="7">
    <location>
        <begin position="145"/>
        <end position="170"/>
    </location>
</feature>
<dbReference type="GO" id="GO:0005102">
    <property type="term" value="F:signaling receptor binding"/>
    <property type="evidence" value="ECO:0007669"/>
    <property type="project" value="TreeGrafter"/>
</dbReference>
<dbReference type="GO" id="GO:0050863">
    <property type="term" value="P:regulation of T cell activation"/>
    <property type="evidence" value="ECO:0007669"/>
    <property type="project" value="UniProtKB-ARBA"/>
</dbReference>
<feature type="domain" description="Ig-like" evidence="10">
    <location>
        <begin position="11"/>
        <end position="115"/>
    </location>
</feature>
<dbReference type="InterPro" id="IPR007110">
    <property type="entry name" value="Ig-like_dom"/>
</dbReference>
<dbReference type="FunFam" id="2.60.40.10:FF:000142">
    <property type="entry name" value="V-set domain-containing T-cell activation inhibitor 1"/>
    <property type="match status" value="1"/>
</dbReference>
<dbReference type="GO" id="GO:0009897">
    <property type="term" value="C:external side of plasma membrane"/>
    <property type="evidence" value="ECO:0007669"/>
    <property type="project" value="TreeGrafter"/>
</dbReference>
<gene>
    <name evidence="11" type="ORF">OJAV_G00184740</name>
</gene>
<dbReference type="InterPro" id="IPR013783">
    <property type="entry name" value="Ig-like_fold"/>
</dbReference>
<evidence type="ECO:0000313" key="12">
    <source>
        <dbReference type="Proteomes" id="UP000283210"/>
    </source>
</evidence>
<dbReference type="InterPro" id="IPR013106">
    <property type="entry name" value="Ig_V-set"/>
</dbReference>
<keyword evidence="6" id="KW-0393">Immunoglobulin domain</keyword>
<feature type="transmembrane region" description="Helical" evidence="8">
    <location>
        <begin position="186"/>
        <end position="207"/>
    </location>
</feature>
<organism evidence="11 12">
    <name type="scientific">Oryzias javanicus</name>
    <name type="common">Javanese ricefish</name>
    <name type="synonym">Aplocheilus javanicus</name>
    <dbReference type="NCBI Taxonomy" id="123683"/>
    <lineage>
        <taxon>Eukaryota</taxon>
        <taxon>Metazoa</taxon>
        <taxon>Chordata</taxon>
        <taxon>Craniata</taxon>
        <taxon>Vertebrata</taxon>
        <taxon>Euteleostomi</taxon>
        <taxon>Actinopterygii</taxon>
        <taxon>Neopterygii</taxon>
        <taxon>Teleostei</taxon>
        <taxon>Neoteleostei</taxon>
        <taxon>Acanthomorphata</taxon>
        <taxon>Ovalentaria</taxon>
        <taxon>Atherinomorphae</taxon>
        <taxon>Beloniformes</taxon>
        <taxon>Adrianichthyidae</taxon>
        <taxon>Oryziinae</taxon>
        <taxon>Oryzias</taxon>
    </lineage>
</organism>
<keyword evidence="2 9" id="KW-0732">Signal</keyword>
<evidence type="ECO:0000256" key="2">
    <source>
        <dbReference type="ARBA" id="ARBA00022729"/>
    </source>
</evidence>
<keyword evidence="8" id="KW-0812">Transmembrane</keyword>
<dbReference type="PANTHER" id="PTHR24100:SF151">
    <property type="entry name" value="ICOS LIGAND"/>
    <property type="match status" value="1"/>
</dbReference>
<dbReference type="GO" id="GO:0001817">
    <property type="term" value="P:regulation of cytokine production"/>
    <property type="evidence" value="ECO:0007669"/>
    <property type="project" value="TreeGrafter"/>
</dbReference>
<evidence type="ECO:0000259" key="10">
    <source>
        <dbReference type="PROSITE" id="PS50835"/>
    </source>
</evidence>
<dbReference type="Gene3D" id="2.60.40.10">
    <property type="entry name" value="Immunoglobulins"/>
    <property type="match status" value="1"/>
</dbReference>
<feature type="chain" id="PRO_5019220813" description="Ig-like domain-containing protein" evidence="9">
    <location>
        <begin position="17"/>
        <end position="257"/>
    </location>
</feature>
<keyword evidence="4" id="KW-1015">Disulfide bond</keyword>
<dbReference type="InterPro" id="IPR050504">
    <property type="entry name" value="IgSF_BTN/MOG"/>
</dbReference>
<evidence type="ECO:0000256" key="6">
    <source>
        <dbReference type="ARBA" id="ARBA00023319"/>
    </source>
</evidence>
<dbReference type="GO" id="GO:1903037">
    <property type="term" value="P:regulation of leukocyte cell-cell adhesion"/>
    <property type="evidence" value="ECO:0007669"/>
    <property type="project" value="UniProtKB-ARBA"/>
</dbReference>
<keyword evidence="5" id="KW-0325">Glycoprotein</keyword>
<evidence type="ECO:0000256" key="4">
    <source>
        <dbReference type="ARBA" id="ARBA00023157"/>
    </source>
</evidence>
<dbReference type="InterPro" id="IPR036179">
    <property type="entry name" value="Ig-like_dom_sf"/>
</dbReference>
<evidence type="ECO:0000256" key="8">
    <source>
        <dbReference type="SAM" id="Phobius"/>
    </source>
</evidence>
<protein>
    <recommendedName>
        <fullName evidence="10">Ig-like domain-containing protein</fullName>
    </recommendedName>
</protein>
<keyword evidence="3 8" id="KW-0472">Membrane</keyword>
<evidence type="ECO:0000256" key="3">
    <source>
        <dbReference type="ARBA" id="ARBA00023136"/>
    </source>
</evidence>
<evidence type="ECO:0000256" key="1">
    <source>
        <dbReference type="ARBA" id="ARBA00004370"/>
    </source>
</evidence>
<evidence type="ECO:0000256" key="5">
    <source>
        <dbReference type="ARBA" id="ARBA00023180"/>
    </source>
</evidence>
<dbReference type="InterPro" id="IPR003599">
    <property type="entry name" value="Ig_sub"/>
</dbReference>
<dbReference type="EMBL" id="CM012454">
    <property type="protein sequence ID" value="RVE60791.1"/>
    <property type="molecule type" value="Genomic_DNA"/>
</dbReference>
<accession>A0A437CES6</accession>
<dbReference type="PROSITE" id="PS50835">
    <property type="entry name" value="IG_LIKE"/>
    <property type="match status" value="1"/>
</dbReference>
<comment type="subcellular location">
    <subcellularLocation>
        <location evidence="1">Membrane</location>
    </subcellularLocation>
</comment>
<evidence type="ECO:0000256" key="9">
    <source>
        <dbReference type="SAM" id="SignalP"/>
    </source>
</evidence>
<dbReference type="SUPFAM" id="SSF48726">
    <property type="entry name" value="Immunoglobulin"/>
    <property type="match status" value="1"/>
</dbReference>
<name>A0A437CES6_ORYJA</name>
<reference evidence="11 12" key="2">
    <citation type="submission" date="2019-01" db="EMBL/GenBank/DDBJ databases">
        <title>A chromosome length genome reference of the Java medaka (oryzias javanicus).</title>
        <authorList>
            <person name="Herpin A."/>
            <person name="Takehana Y."/>
            <person name="Naruse K."/>
            <person name="Ansai S."/>
            <person name="Kawaguchi M."/>
        </authorList>
    </citation>
    <scope>NUCLEOTIDE SEQUENCE [LARGE SCALE GENOMIC DNA]</scope>
    <source>
        <strain evidence="11">RS831</strain>
        <tissue evidence="11">Whole body</tissue>
    </source>
</reference>
<keyword evidence="8" id="KW-1133">Transmembrane helix</keyword>
<evidence type="ECO:0000313" key="11">
    <source>
        <dbReference type="EMBL" id="RVE60791.1"/>
    </source>
</evidence>
<feature type="signal peptide" evidence="9">
    <location>
        <begin position="1"/>
        <end position="16"/>
    </location>
</feature>
<proteinExistence type="predicted"/>
<keyword evidence="12" id="KW-1185">Reference proteome</keyword>
<dbReference type="AlphaFoldDB" id="A0A437CES6"/>
<dbReference type="PANTHER" id="PTHR24100">
    <property type="entry name" value="BUTYROPHILIN"/>
    <property type="match status" value="1"/>
</dbReference>
<reference evidence="11 12" key="1">
    <citation type="submission" date="2018-11" db="EMBL/GenBank/DDBJ databases">
        <authorList>
            <person name="Lopez-Roques C."/>
            <person name="Donnadieu C."/>
            <person name="Bouchez O."/>
            <person name="Klopp C."/>
            <person name="Cabau C."/>
            <person name="Zahm M."/>
        </authorList>
    </citation>
    <scope>NUCLEOTIDE SEQUENCE [LARGE SCALE GENOMIC DNA]</scope>
    <source>
        <strain evidence="11">RS831</strain>
        <tissue evidence="11">Whole body</tissue>
    </source>
</reference>
<sequence length="257" mass="28128">MELFCLLSLFPLLVETFPADLKVFCSPMTVPAEPGQDVVLSCAVEPQIDLTAETVEWTRDADVIVHVYRSQADNQFLQNQQFRGRTVLIHQNLKDGNISLRLINVTKEDEGNYSCCLWKQDRCSSITLRVVLQNKTETQKDPESLQANKSLITSTTASPSSAVDSTTHQKTPGADEILKGSGLSSGVITVIVLGVLGVLGALAVLFYRRNTRRNEPSQPPSDEGGVKPGQVSIPLMKMSEKQLEGEHDSCDDGTLVL</sequence>
<dbReference type="SMART" id="SM00409">
    <property type="entry name" value="IG"/>
    <property type="match status" value="1"/>
</dbReference>
<dbReference type="Pfam" id="PF07686">
    <property type="entry name" value="V-set"/>
    <property type="match status" value="1"/>
</dbReference>
<evidence type="ECO:0000256" key="7">
    <source>
        <dbReference type="SAM" id="MobiDB-lite"/>
    </source>
</evidence>